<proteinExistence type="predicted"/>
<protein>
    <submittedName>
        <fullName evidence="1">Uncharacterized protein</fullName>
    </submittedName>
</protein>
<dbReference type="AlphaFoldDB" id="A0A4V3IAA5"/>
<evidence type="ECO:0000313" key="2">
    <source>
        <dbReference type="Proteomes" id="UP000297963"/>
    </source>
</evidence>
<name>A0A4V3IAA5_9MICO</name>
<organism evidence="1 2">
    <name type="scientific">Cryobacterium levicorallinum</name>
    <dbReference type="NCBI Taxonomy" id="995038"/>
    <lineage>
        <taxon>Bacteria</taxon>
        <taxon>Bacillati</taxon>
        <taxon>Actinomycetota</taxon>
        <taxon>Actinomycetes</taxon>
        <taxon>Micrococcales</taxon>
        <taxon>Microbacteriaceae</taxon>
        <taxon>Cryobacterium</taxon>
    </lineage>
</organism>
<evidence type="ECO:0000313" key="1">
    <source>
        <dbReference type="EMBL" id="TFB82752.1"/>
    </source>
</evidence>
<dbReference type="EMBL" id="SOFE01000023">
    <property type="protein sequence ID" value="TFB82752.1"/>
    <property type="molecule type" value="Genomic_DNA"/>
</dbReference>
<reference evidence="1 2" key="1">
    <citation type="submission" date="2019-03" db="EMBL/GenBank/DDBJ databases">
        <title>Genomics of glacier-inhabiting Cryobacterium strains.</title>
        <authorList>
            <person name="Liu Q."/>
            <person name="Xin Y.-H."/>
        </authorList>
    </citation>
    <scope>NUCLEOTIDE SEQUENCE [LARGE SCALE GENOMIC DNA]</scope>
    <source>
        <strain evidence="1 2">Hh34</strain>
    </source>
</reference>
<dbReference type="RefSeq" id="WP_146812638.1">
    <property type="nucleotide sequence ID" value="NZ_FOPW01000005.1"/>
</dbReference>
<sequence>MDDAQYTTVTATFEHLASACSYRHEDGAARGPSQALLFPEVDGAPQMEVTLRGGENSITLVAPEPVPLEDFETQLAVFQTMLTFAADLPCGQLTLIATEASGQTVNVFGRDKYAPFERSTRAPVEYSLRFAGDWIQHTIERWWAAYSEWKPVLYILAGLRYQPGYVDADVILSSAAIESVATALQLHEAPRLSSDESRPILEALESLTGLDHAQKEAVAQLKGDLGRTTFRSKVEQLIRQVDDDVWQRARVSVKEWTKQFLKARNAIAHAASSGIWEDGVLLRGIRDANWIVLTLVILTHVGIPDAAIDRAAERLGTRYGPRYRDIEIFT</sequence>
<accession>A0A4V3IAA5</accession>
<dbReference type="Proteomes" id="UP000297963">
    <property type="component" value="Unassembled WGS sequence"/>
</dbReference>
<comment type="caution">
    <text evidence="1">The sequence shown here is derived from an EMBL/GenBank/DDBJ whole genome shotgun (WGS) entry which is preliminary data.</text>
</comment>
<gene>
    <name evidence="1" type="ORF">E3O11_12840</name>
</gene>